<keyword evidence="1" id="KW-0472">Membrane</keyword>
<dbReference type="AlphaFoldDB" id="A0A0D1MIG3"/>
<evidence type="ECO:0000313" key="3">
    <source>
        <dbReference type="Proteomes" id="UP000033203"/>
    </source>
</evidence>
<evidence type="ECO:0000313" key="2">
    <source>
        <dbReference type="EMBL" id="KIU30137.1"/>
    </source>
</evidence>
<accession>A0A0D1MIG3</accession>
<dbReference type="EMBL" id="JXTP01000007">
    <property type="protein sequence ID" value="KIU30137.1"/>
    <property type="molecule type" value="Genomic_DNA"/>
</dbReference>
<dbReference type="PATRIC" id="fig|1549858.7.peg.1910"/>
<feature type="transmembrane region" description="Helical" evidence="1">
    <location>
        <begin position="12"/>
        <end position="37"/>
    </location>
</feature>
<evidence type="ECO:0000256" key="1">
    <source>
        <dbReference type="SAM" id="Phobius"/>
    </source>
</evidence>
<reference evidence="2 3" key="1">
    <citation type="submission" date="2015-01" db="EMBL/GenBank/DDBJ databases">
        <title>Genome of Sphingomonas taxi strain 30a.</title>
        <authorList>
            <person name="Eevers N."/>
            <person name="Van Hamme J."/>
            <person name="Bottos E."/>
            <person name="Weyens N."/>
            <person name="Vangronsveld J."/>
        </authorList>
    </citation>
    <scope>NUCLEOTIDE SEQUENCE [LARGE SCALE GENOMIC DNA]</scope>
    <source>
        <strain evidence="2 3">30a</strain>
    </source>
</reference>
<gene>
    <name evidence="2" type="ORF">SR41_01265</name>
</gene>
<proteinExistence type="predicted"/>
<feature type="transmembrane region" description="Helical" evidence="1">
    <location>
        <begin position="49"/>
        <end position="72"/>
    </location>
</feature>
<comment type="caution">
    <text evidence="2">The sequence shown here is derived from an EMBL/GenBank/DDBJ whole genome shotgun (WGS) entry which is preliminary data.</text>
</comment>
<name>A0A0D1MIG3_9SPHN</name>
<feature type="transmembrane region" description="Helical" evidence="1">
    <location>
        <begin position="78"/>
        <end position="97"/>
    </location>
</feature>
<keyword evidence="1" id="KW-1133">Transmembrane helix</keyword>
<dbReference type="Proteomes" id="UP000033203">
    <property type="component" value="Unassembled WGS sequence"/>
</dbReference>
<keyword evidence="1" id="KW-0812">Transmembrane</keyword>
<sequence>MMTSCSSAPPPLIATLSWIVALALGAKLVATIILLSVGKGMRDRPGWGAMLWWLTKITPVIAVPCAILIAWLQGLTGPLWLFVALMLFVLVAVPLKIRGRRTRIARQARHAPS</sequence>
<organism evidence="2 3">
    <name type="scientific">Sphingomonas melonis</name>
    <dbReference type="NCBI Taxonomy" id="152682"/>
    <lineage>
        <taxon>Bacteria</taxon>
        <taxon>Pseudomonadati</taxon>
        <taxon>Pseudomonadota</taxon>
        <taxon>Alphaproteobacteria</taxon>
        <taxon>Sphingomonadales</taxon>
        <taxon>Sphingomonadaceae</taxon>
        <taxon>Sphingomonas</taxon>
    </lineage>
</organism>
<protein>
    <submittedName>
        <fullName evidence="2">Uncharacterized protein</fullName>
    </submittedName>
</protein>